<dbReference type="GO" id="GO:0008395">
    <property type="term" value="F:steroid hydroxylase activity"/>
    <property type="evidence" value="ECO:0007669"/>
    <property type="project" value="TreeGrafter"/>
</dbReference>
<sequence length="529" mass="59739">MIAELGPLVWGVAACIALAIFIPKWIGKGAKEPPSLGGWMIANTYQYMTDMHGFLQRVASAQRKSKIVKFRLGPKKIYMVSGEQNIQAINKPSHSISPDVFFLEVMANVWGARKDEVSKFANDKSGRSKNPVPGHDVKPGQPRLWHGQHHVYSEYLQRADHANALSDKYYELFSDRLKKQPLGEWQEIRLSEFFESEMAEAALVALMGPRIVKLNPGFWPAMWEFARLAPRLMWGLPRWVNPKPWEIREQFHGMCRRYLDSAEKEFDWNGPDIDSEWEPHYGSRMARELIGWAKNNLSPETTAGMVATFIFGTNANSVPLSTWAMMELIADPELYKAVHEECIAASTVDPATGERVFNPQKLLGMPLLQSVYIETLRLHVSINVTREVTQPITLDGHLLTPGSLIQAPSQIGQYNEAVWASEGHPASQFWAGRNLKHENGKAEFTMAGRTTSFFPFGGGPSICPGRVFAKQEILMTIAALVTRFEIELIDWVHPDGTKSDRPAQNDQSYIGAVGIPPDRDMKVRWKRLW</sequence>
<evidence type="ECO:0000256" key="7">
    <source>
        <dbReference type="PIRSR" id="PIRSR602401-1"/>
    </source>
</evidence>
<dbReference type="GO" id="GO:0016705">
    <property type="term" value="F:oxidoreductase activity, acting on paired donors, with incorporation or reduction of molecular oxygen"/>
    <property type="evidence" value="ECO:0007669"/>
    <property type="project" value="InterPro"/>
</dbReference>
<organism evidence="9">
    <name type="scientific">Emericella variicolor</name>
    <name type="common">Aspergillus stellatus</name>
    <dbReference type="NCBI Taxonomy" id="1549217"/>
    <lineage>
        <taxon>Eukaryota</taxon>
        <taxon>Fungi</taxon>
        <taxon>Dikarya</taxon>
        <taxon>Ascomycota</taxon>
        <taxon>Pezizomycotina</taxon>
        <taxon>Eurotiomycetes</taxon>
        <taxon>Eurotiomycetidae</taxon>
        <taxon>Eurotiales</taxon>
        <taxon>Aspergillaceae</taxon>
        <taxon>Aspergillus</taxon>
        <taxon>Aspergillus subgen. Nidulantes</taxon>
    </lineage>
</organism>
<dbReference type="PANTHER" id="PTHR24304:SF2">
    <property type="entry name" value="24-HYDROXYCHOLESTEROL 7-ALPHA-HYDROXYLASE"/>
    <property type="match status" value="1"/>
</dbReference>
<reference evidence="9" key="1">
    <citation type="journal article" date="2019" name="Bioorg. Med. Chem. Lett.">
        <title>Functional expression of a highly-reducing polyketide synthase of Emericella variecolor IFM42010, an asteltoxin-producing strain, resulted in production of two polyenoic beta-ketolactones with opposite stereochemistry.</title>
        <authorList>
            <person name="Hashimoto M."/>
            <person name="Ichijo H."/>
            <person name="Fujiwara K."/>
            <person name="Sugasawa H."/>
            <person name="Abo S."/>
            <person name="Matsudo K."/>
            <person name="Uchiyama N."/>
            <person name="Goda Y."/>
            <person name="Fujii I."/>
        </authorList>
    </citation>
    <scope>NUCLEOTIDE SEQUENCE</scope>
    <source>
        <strain evidence="9">IFM 42010</strain>
    </source>
</reference>
<dbReference type="PRINTS" id="PR00463">
    <property type="entry name" value="EP450I"/>
</dbReference>
<comment type="cofactor">
    <cofactor evidence="1 7">
        <name>heme</name>
        <dbReference type="ChEBI" id="CHEBI:30413"/>
    </cofactor>
</comment>
<evidence type="ECO:0000256" key="5">
    <source>
        <dbReference type="ARBA" id="ARBA00023004"/>
    </source>
</evidence>
<dbReference type="GO" id="GO:0005506">
    <property type="term" value="F:iron ion binding"/>
    <property type="evidence" value="ECO:0007669"/>
    <property type="project" value="InterPro"/>
</dbReference>
<keyword evidence="6 9" id="KW-0560">Oxidoreductase</keyword>
<keyword evidence="8" id="KW-0472">Membrane</keyword>
<proteinExistence type="inferred from homology"/>
<keyword evidence="8" id="KW-0812">Transmembrane</keyword>
<dbReference type="InterPro" id="IPR002401">
    <property type="entry name" value="Cyt_P450_E_grp-I"/>
</dbReference>
<dbReference type="InterPro" id="IPR036396">
    <property type="entry name" value="Cyt_P450_sf"/>
</dbReference>
<evidence type="ECO:0000313" key="9">
    <source>
        <dbReference type="EMBL" id="BBM05073.1"/>
    </source>
</evidence>
<dbReference type="EMBL" id="LC492132">
    <property type="protein sequence ID" value="BBM05073.1"/>
    <property type="molecule type" value="Genomic_DNA"/>
</dbReference>
<dbReference type="AlphaFoldDB" id="A0A679DN42"/>
<dbReference type="InterPro" id="IPR050529">
    <property type="entry name" value="CYP450_sterol_14alpha_dmase"/>
</dbReference>
<dbReference type="PANTHER" id="PTHR24304">
    <property type="entry name" value="CYTOCHROME P450 FAMILY 7"/>
    <property type="match status" value="1"/>
</dbReference>
<dbReference type="GO" id="GO:0020037">
    <property type="term" value="F:heme binding"/>
    <property type="evidence" value="ECO:0007669"/>
    <property type="project" value="InterPro"/>
</dbReference>
<name>A0A679DN42_EMEVA</name>
<keyword evidence="4 7" id="KW-0479">Metal-binding</keyword>
<keyword evidence="6 9" id="KW-0503">Monooxygenase</keyword>
<evidence type="ECO:0000256" key="3">
    <source>
        <dbReference type="ARBA" id="ARBA00022617"/>
    </source>
</evidence>
<keyword evidence="3 7" id="KW-0349">Heme</keyword>
<keyword evidence="5 7" id="KW-0408">Iron</keyword>
<protein>
    <submittedName>
        <fullName evidence="9">Putative cytochrome P450 monooxygenase</fullName>
    </submittedName>
</protein>
<dbReference type="Pfam" id="PF00067">
    <property type="entry name" value="p450"/>
    <property type="match status" value="1"/>
</dbReference>
<evidence type="ECO:0000256" key="2">
    <source>
        <dbReference type="ARBA" id="ARBA00010617"/>
    </source>
</evidence>
<feature type="binding site" description="axial binding residue" evidence="7">
    <location>
        <position position="463"/>
    </location>
    <ligand>
        <name>heme</name>
        <dbReference type="ChEBI" id="CHEBI:30413"/>
    </ligand>
    <ligandPart>
        <name>Fe</name>
        <dbReference type="ChEBI" id="CHEBI:18248"/>
    </ligandPart>
</feature>
<evidence type="ECO:0000256" key="6">
    <source>
        <dbReference type="ARBA" id="ARBA00023033"/>
    </source>
</evidence>
<dbReference type="InterPro" id="IPR001128">
    <property type="entry name" value="Cyt_P450"/>
</dbReference>
<feature type="transmembrane region" description="Helical" evidence="8">
    <location>
        <begin position="7"/>
        <end position="26"/>
    </location>
</feature>
<evidence type="ECO:0000256" key="8">
    <source>
        <dbReference type="SAM" id="Phobius"/>
    </source>
</evidence>
<dbReference type="CDD" id="cd11040">
    <property type="entry name" value="CYP7_CYP8-like"/>
    <property type="match status" value="1"/>
</dbReference>
<accession>A0A679DN42</accession>
<evidence type="ECO:0000256" key="1">
    <source>
        <dbReference type="ARBA" id="ARBA00001971"/>
    </source>
</evidence>
<evidence type="ECO:0000256" key="4">
    <source>
        <dbReference type="ARBA" id="ARBA00022723"/>
    </source>
</evidence>
<dbReference type="Gene3D" id="1.10.630.10">
    <property type="entry name" value="Cytochrome P450"/>
    <property type="match status" value="1"/>
</dbReference>
<comment type="similarity">
    <text evidence="2">Belongs to the cytochrome P450 family.</text>
</comment>
<dbReference type="SUPFAM" id="SSF48264">
    <property type="entry name" value="Cytochrome P450"/>
    <property type="match status" value="1"/>
</dbReference>
<keyword evidence="8" id="KW-1133">Transmembrane helix</keyword>